<sequence length="153" mass="18214">MKTQIFIIFFLLLTLQIAAQSFKQEQKKYPRVRTAYAEKETEIKNLLLQNGLNIENLRVYIRAFKLEKKLELWAKNTQDTTYKLLQKYDICRTSGRLGPKRKQGDLQIPEGFYHISRFNPYSNFYLSLGINYPNASDWNCNKKMDKRLSRVHI</sequence>
<gene>
    <name evidence="1" type="ORF">L21SP5_02680</name>
</gene>
<dbReference type="EMBL" id="CP013118">
    <property type="protein sequence ID" value="ALO16303.1"/>
    <property type="molecule type" value="Genomic_DNA"/>
</dbReference>
<dbReference type="OrthoDB" id="9809748at2"/>
<reference evidence="1 2" key="1">
    <citation type="submission" date="2015-11" db="EMBL/GenBank/DDBJ databases">
        <title>Description and complete genome sequence of a novel strain predominating in hypersaline microbial mats and representing a new family of the Bacteriodetes phylum.</title>
        <authorList>
            <person name="Spring S."/>
            <person name="Bunk B."/>
            <person name="Sproer C."/>
            <person name="Klenk H.-P."/>
        </authorList>
    </citation>
    <scope>NUCLEOTIDE SEQUENCE [LARGE SCALE GENOMIC DNA]</scope>
    <source>
        <strain evidence="1 2">L21-Spi-D4</strain>
    </source>
</reference>
<keyword evidence="2" id="KW-1185">Reference proteome</keyword>
<organism evidence="1 2">
    <name type="scientific">Salinivirga cyanobacteriivorans</name>
    <dbReference type="NCBI Taxonomy" id="1307839"/>
    <lineage>
        <taxon>Bacteria</taxon>
        <taxon>Pseudomonadati</taxon>
        <taxon>Bacteroidota</taxon>
        <taxon>Bacteroidia</taxon>
        <taxon>Bacteroidales</taxon>
        <taxon>Salinivirgaceae</taxon>
        <taxon>Salinivirga</taxon>
    </lineage>
</organism>
<proteinExistence type="predicted"/>
<protein>
    <submittedName>
        <fullName evidence="1">Uncharacterized protein</fullName>
    </submittedName>
</protein>
<dbReference type="AlphaFoldDB" id="A0A0S2I242"/>
<dbReference type="PANTHER" id="PTHR36699:SF1">
    <property type="entry name" value="L,D-TRANSPEPTIDASE YAFK-RELATED"/>
    <property type="match status" value="1"/>
</dbReference>
<dbReference type="KEGG" id="blq:L21SP5_02680"/>
<name>A0A0S2I242_9BACT</name>
<dbReference type="PANTHER" id="PTHR36699">
    <property type="entry name" value="LD-TRANSPEPTIDASE"/>
    <property type="match status" value="1"/>
</dbReference>
<accession>A0A0S2I242</accession>
<dbReference type="Proteomes" id="UP000064893">
    <property type="component" value="Chromosome"/>
</dbReference>
<dbReference type="RefSeq" id="WP_057953689.1">
    <property type="nucleotide sequence ID" value="NZ_CP013118.1"/>
</dbReference>
<evidence type="ECO:0000313" key="2">
    <source>
        <dbReference type="Proteomes" id="UP000064893"/>
    </source>
</evidence>
<dbReference type="STRING" id="1307839.L21SP5_02680"/>
<dbReference type="PATRIC" id="fig|1307839.3.peg.2815"/>
<evidence type="ECO:0000313" key="1">
    <source>
        <dbReference type="EMBL" id="ALO16303.1"/>
    </source>
</evidence>